<evidence type="ECO:0000256" key="1">
    <source>
        <dbReference type="SAM" id="MobiDB-lite"/>
    </source>
</evidence>
<dbReference type="EMBL" id="JAANNP010000014">
    <property type="protein sequence ID" value="NHC15001.1"/>
    <property type="molecule type" value="Genomic_DNA"/>
</dbReference>
<keyword evidence="3" id="KW-1185">Reference proteome</keyword>
<evidence type="ECO:0000313" key="3">
    <source>
        <dbReference type="Proteomes" id="UP000800981"/>
    </source>
</evidence>
<gene>
    <name evidence="2" type="ORF">G9H71_14525</name>
</gene>
<sequence>MGKLDVGALGESLRDPRALAGQSLRKVAEAATSAGPYLEQVERSARGPAADVVSQVARGLRHGVDALGAQAGLLADSAEAGAPRPEPTGVRDAVRDDPALTDAQRAVLLDIYGSFLEENARNAPDVRDH</sequence>
<dbReference type="RefSeq" id="WP_166283053.1">
    <property type="nucleotide sequence ID" value="NZ_JAANNP010000014.1"/>
</dbReference>
<feature type="region of interest" description="Disordered" evidence="1">
    <location>
        <begin position="75"/>
        <end position="98"/>
    </location>
</feature>
<accession>A0ABX0GZ99</accession>
<evidence type="ECO:0000313" key="2">
    <source>
        <dbReference type="EMBL" id="NHC15001.1"/>
    </source>
</evidence>
<protein>
    <submittedName>
        <fullName evidence="2">Transcriptional regulator</fullName>
    </submittedName>
</protein>
<proteinExistence type="predicted"/>
<organism evidence="2 3">
    <name type="scientific">Motilibacter deserti</name>
    <dbReference type="NCBI Taxonomy" id="2714956"/>
    <lineage>
        <taxon>Bacteria</taxon>
        <taxon>Bacillati</taxon>
        <taxon>Actinomycetota</taxon>
        <taxon>Actinomycetes</taxon>
        <taxon>Motilibacterales</taxon>
        <taxon>Motilibacteraceae</taxon>
        <taxon>Motilibacter</taxon>
    </lineage>
</organism>
<dbReference type="InterPro" id="IPR010982">
    <property type="entry name" value="Lambda_DNA-bd_dom_sf"/>
</dbReference>
<dbReference type="Gene3D" id="1.10.260.40">
    <property type="entry name" value="lambda repressor-like DNA-binding domains"/>
    <property type="match status" value="1"/>
</dbReference>
<reference evidence="2 3" key="1">
    <citation type="submission" date="2020-03" db="EMBL/GenBank/DDBJ databases">
        <title>Two novel Motilibacter sp.</title>
        <authorList>
            <person name="Liu S."/>
        </authorList>
    </citation>
    <scope>NUCLEOTIDE SEQUENCE [LARGE SCALE GENOMIC DNA]</scope>
    <source>
        <strain evidence="2 3">E257</strain>
    </source>
</reference>
<dbReference type="SUPFAM" id="SSF47413">
    <property type="entry name" value="lambda repressor-like DNA-binding domains"/>
    <property type="match status" value="1"/>
</dbReference>
<name>A0ABX0GZ99_9ACTN</name>
<dbReference type="Proteomes" id="UP000800981">
    <property type="component" value="Unassembled WGS sequence"/>
</dbReference>
<comment type="caution">
    <text evidence="2">The sequence shown here is derived from an EMBL/GenBank/DDBJ whole genome shotgun (WGS) entry which is preliminary data.</text>
</comment>